<keyword evidence="2" id="KW-1185">Reference proteome</keyword>
<comment type="caution">
    <text evidence="1">The sequence shown here is derived from an EMBL/GenBank/DDBJ whole genome shotgun (WGS) entry which is preliminary data.</text>
</comment>
<name>A0A506Q7P2_9GAMM</name>
<dbReference type="AlphaFoldDB" id="A0A506Q7P2"/>
<accession>A0A506Q7P2</accession>
<reference evidence="1 2" key="1">
    <citation type="submission" date="2019-06" db="EMBL/GenBank/DDBJ databases">
        <title>Taxogenomics and systematics of the genus Pantoea.</title>
        <authorList>
            <person name="Tambong J.T."/>
        </authorList>
    </citation>
    <scope>NUCLEOTIDE SEQUENCE [LARGE SCALE GENOMIC DNA]</scope>
    <source>
        <strain evidence="1 2">LMG 24200</strain>
    </source>
</reference>
<dbReference type="EMBL" id="VHJA01000054">
    <property type="protein sequence ID" value="TPV42151.1"/>
    <property type="molecule type" value="Genomic_DNA"/>
</dbReference>
<dbReference type="Proteomes" id="UP000317747">
    <property type="component" value="Unassembled WGS sequence"/>
</dbReference>
<gene>
    <name evidence="1" type="ORF">FJW01_10300</name>
</gene>
<proteinExistence type="predicted"/>
<protein>
    <submittedName>
        <fullName evidence="1">Uncharacterized protein</fullName>
    </submittedName>
</protein>
<sequence length="123" mass="14106">MIDGVVREVEVHLINDAKCIMKVFIHDDQQLNAEGDDFFECFKKIRELDKSIVYYCKGAKLNIVPSRMTRQMSKGLSAYETALGVPARKDNLVNIFDYEDEGLSLDPAEQDEYETTWFSSLSN</sequence>
<evidence type="ECO:0000313" key="1">
    <source>
        <dbReference type="EMBL" id="TPV42151.1"/>
    </source>
</evidence>
<organism evidence="1 2">
    <name type="scientific">Pantoea deleyi</name>
    <dbReference type="NCBI Taxonomy" id="470932"/>
    <lineage>
        <taxon>Bacteria</taxon>
        <taxon>Pseudomonadati</taxon>
        <taxon>Pseudomonadota</taxon>
        <taxon>Gammaproteobacteria</taxon>
        <taxon>Enterobacterales</taxon>
        <taxon>Erwiniaceae</taxon>
        <taxon>Pantoea</taxon>
    </lineage>
</organism>
<evidence type="ECO:0000313" key="2">
    <source>
        <dbReference type="Proteomes" id="UP000317747"/>
    </source>
</evidence>